<dbReference type="Pfam" id="PF04214">
    <property type="entry name" value="DUF411"/>
    <property type="match status" value="1"/>
</dbReference>
<dbReference type="InterPro" id="IPR007332">
    <property type="entry name" value="DUF411"/>
</dbReference>
<accession>A0A849IBZ1</accession>
<keyword evidence="2" id="KW-1185">Reference proteome</keyword>
<dbReference type="RefSeq" id="WP_171219378.1">
    <property type="nucleotide sequence ID" value="NZ_JABEPP010000004.1"/>
</dbReference>
<sequence length="157" mass="16610">MSDSIQTSRRALLLGLGSAALSTRSRAETAPEIKVTKDPSCGCCDAWVEHLKTAGFAVSVTKLPVNPLKARLGVPKSLYSCHTGQVADYVIEGHVPASAIRRLLAERPRATGLAVPGMPAGSPGMEVEGMEPETYDVTLFGPTGQRTFARYRGGQAL</sequence>
<organism evidence="1 2">
    <name type="scientific">Enterovirga aerilata</name>
    <dbReference type="NCBI Taxonomy" id="2730920"/>
    <lineage>
        <taxon>Bacteria</taxon>
        <taxon>Pseudomonadati</taxon>
        <taxon>Pseudomonadota</taxon>
        <taxon>Alphaproteobacteria</taxon>
        <taxon>Hyphomicrobiales</taxon>
        <taxon>Methylobacteriaceae</taxon>
        <taxon>Enterovirga</taxon>
    </lineage>
</organism>
<name>A0A849IBZ1_9HYPH</name>
<dbReference type="Proteomes" id="UP000564885">
    <property type="component" value="Unassembled WGS sequence"/>
</dbReference>
<proteinExistence type="predicted"/>
<dbReference type="EMBL" id="JABEPP010000004">
    <property type="protein sequence ID" value="NNM73939.1"/>
    <property type="molecule type" value="Genomic_DNA"/>
</dbReference>
<evidence type="ECO:0000313" key="2">
    <source>
        <dbReference type="Proteomes" id="UP000564885"/>
    </source>
</evidence>
<dbReference type="AlphaFoldDB" id="A0A849IBZ1"/>
<protein>
    <submittedName>
        <fullName evidence="1">DUF411 domain-containing protein</fullName>
    </submittedName>
</protein>
<reference evidence="1 2" key="1">
    <citation type="submission" date="2020-04" db="EMBL/GenBank/DDBJ databases">
        <title>Enterovirga sp. isolate from soil.</title>
        <authorList>
            <person name="Chea S."/>
            <person name="Kim D.-U."/>
        </authorList>
    </citation>
    <scope>NUCLEOTIDE SEQUENCE [LARGE SCALE GENOMIC DNA]</scope>
    <source>
        <strain evidence="1 2">DB1703</strain>
    </source>
</reference>
<gene>
    <name evidence="1" type="ORF">HJG44_16260</name>
</gene>
<comment type="caution">
    <text evidence="1">The sequence shown here is derived from an EMBL/GenBank/DDBJ whole genome shotgun (WGS) entry which is preliminary data.</text>
</comment>
<evidence type="ECO:0000313" key="1">
    <source>
        <dbReference type="EMBL" id="NNM73939.1"/>
    </source>
</evidence>